<evidence type="ECO:0000313" key="2">
    <source>
        <dbReference type="Proteomes" id="UP000191897"/>
    </source>
</evidence>
<dbReference type="EMBL" id="FBWC01000019">
    <property type="protein sequence ID" value="CUX44679.1"/>
    <property type="molecule type" value="Genomic_DNA"/>
</dbReference>
<protein>
    <submittedName>
        <fullName evidence="1">Uncharacterized protein</fullName>
    </submittedName>
</protein>
<dbReference type="AlphaFoldDB" id="A0A1S7QZH2"/>
<evidence type="ECO:0000313" key="1">
    <source>
        <dbReference type="EMBL" id="CUX44679.1"/>
    </source>
</evidence>
<name>A0A1S7QZH2_AGRTU</name>
<dbReference type="Proteomes" id="UP000191897">
    <property type="component" value="Unassembled WGS sequence"/>
</dbReference>
<gene>
    <name evidence="1" type="ORF">AGR4C_Lc10125</name>
</gene>
<reference evidence="1 2" key="1">
    <citation type="submission" date="2016-01" db="EMBL/GenBank/DDBJ databases">
        <authorList>
            <person name="Oliw E.H."/>
        </authorList>
    </citation>
    <scope>NUCLEOTIDE SEQUENCE [LARGE SCALE GENOMIC DNA]</scope>
    <source>
        <strain evidence="1 2">Kerr 14</strain>
    </source>
</reference>
<accession>A0A1S7QZH2</accession>
<organism evidence="1 2">
    <name type="scientific">Agrobacterium tumefaciens str. Kerr 14</name>
    <dbReference type="NCBI Taxonomy" id="1183424"/>
    <lineage>
        <taxon>Bacteria</taxon>
        <taxon>Pseudomonadati</taxon>
        <taxon>Pseudomonadota</taxon>
        <taxon>Alphaproteobacteria</taxon>
        <taxon>Hyphomicrobiales</taxon>
        <taxon>Rhizobiaceae</taxon>
        <taxon>Rhizobium/Agrobacterium group</taxon>
        <taxon>Agrobacterium</taxon>
        <taxon>Agrobacterium tumefaciens complex</taxon>
    </lineage>
</organism>
<sequence>MIVHRFAANAGRQGSAACVGNDLEMKWFETGCLAAVLVVVAGCTSTGETQVSRTVASFVGQPRDAAIARLGRPNKVIIENGETESYWLKVDVETYAGLSNRREVKTVDGQARVSETEGMKIKEHHRDCIIKVTANAASTIKTSEIIGDPANCETLLNRPAS</sequence>
<proteinExistence type="predicted"/>